<dbReference type="AlphaFoldDB" id="A0A1I7FW93"/>
<accession>A0A1I7FW93</accession>
<evidence type="ECO:0000313" key="3">
    <source>
        <dbReference type="Proteomes" id="UP000182491"/>
    </source>
</evidence>
<evidence type="ECO:0000313" key="2">
    <source>
        <dbReference type="EMBL" id="SFU40492.1"/>
    </source>
</evidence>
<reference evidence="3" key="1">
    <citation type="submission" date="2016-10" db="EMBL/GenBank/DDBJ databases">
        <authorList>
            <person name="Varghese N."/>
        </authorList>
    </citation>
    <scope>NUCLEOTIDE SEQUENCE [LARGE SCALE GENOMIC DNA]</scope>
    <source>
        <strain evidence="3">DSM 18820</strain>
    </source>
</reference>
<dbReference type="EMBL" id="FPCA01000001">
    <property type="protein sequence ID" value="SFU40492.1"/>
    <property type="molecule type" value="Genomic_DNA"/>
</dbReference>
<keyword evidence="1" id="KW-0472">Membrane</keyword>
<sequence length="157" mass="17020">MASSTITYQKVSIKYGILVGIVHIIYFLIMWALGVLDIVELSFISGLFLVIGICLAISNFKKAKGGVIQYFQGLGIGATVGAVSSSILAVFLAIFVSAIDREYLAALQASSFFPEGLSILSLFVLTILYGTVPGAWIAFIAMQWFKNPDHTMTDQIK</sequence>
<keyword evidence="1" id="KW-0812">Transmembrane</keyword>
<protein>
    <recommendedName>
        <fullName evidence="4">DUF4199 domain-containing protein</fullName>
    </recommendedName>
</protein>
<evidence type="ECO:0008006" key="4">
    <source>
        <dbReference type="Google" id="ProtNLM"/>
    </source>
</evidence>
<feature type="transmembrane region" description="Helical" evidence="1">
    <location>
        <begin position="12"/>
        <end position="32"/>
    </location>
</feature>
<feature type="transmembrane region" description="Helical" evidence="1">
    <location>
        <begin position="70"/>
        <end position="99"/>
    </location>
</feature>
<dbReference type="OrthoDB" id="979246at2"/>
<dbReference type="RefSeq" id="WP_068839492.1">
    <property type="nucleotide sequence ID" value="NZ_BMXC01000001.1"/>
</dbReference>
<name>A0A1I7FW93_9BACT</name>
<keyword evidence="1" id="KW-1133">Transmembrane helix</keyword>
<proteinExistence type="predicted"/>
<keyword evidence="3" id="KW-1185">Reference proteome</keyword>
<dbReference type="Proteomes" id="UP000182491">
    <property type="component" value="Unassembled WGS sequence"/>
</dbReference>
<feature type="transmembrane region" description="Helical" evidence="1">
    <location>
        <begin position="119"/>
        <end position="142"/>
    </location>
</feature>
<feature type="transmembrane region" description="Helical" evidence="1">
    <location>
        <begin position="38"/>
        <end position="58"/>
    </location>
</feature>
<gene>
    <name evidence="2" type="ORF">SAMN04487941_0511</name>
</gene>
<evidence type="ECO:0000256" key="1">
    <source>
        <dbReference type="SAM" id="Phobius"/>
    </source>
</evidence>
<dbReference type="STRING" id="388950.GCA_001611675_03646"/>
<dbReference type="InterPro" id="IPR025250">
    <property type="entry name" value="DUF4199"/>
</dbReference>
<organism evidence="2 3">
    <name type="scientific">Pontibacter akesuensis</name>
    <dbReference type="NCBI Taxonomy" id="388950"/>
    <lineage>
        <taxon>Bacteria</taxon>
        <taxon>Pseudomonadati</taxon>
        <taxon>Bacteroidota</taxon>
        <taxon>Cytophagia</taxon>
        <taxon>Cytophagales</taxon>
        <taxon>Hymenobacteraceae</taxon>
        <taxon>Pontibacter</taxon>
    </lineage>
</organism>
<dbReference type="Pfam" id="PF13858">
    <property type="entry name" value="DUF4199"/>
    <property type="match status" value="1"/>
</dbReference>